<comment type="caution">
    <text evidence="3">The sequence shown here is derived from an EMBL/GenBank/DDBJ whole genome shotgun (WGS) entry which is preliminary data.</text>
</comment>
<reference evidence="3 4" key="1">
    <citation type="journal article" date="2007" name="PLoS Pathog.">
        <title>Genome sequence of Babesia bovis and comparative analysis of apicomplexan hemoprotozoa.</title>
        <authorList>
            <person name="Brayton K.A."/>
            <person name="Lau A.O.T."/>
            <person name="Herndon D.R."/>
            <person name="Hannick L."/>
            <person name="Kappmeyer L.S."/>
            <person name="Berens S.J."/>
            <person name="Bidwell S.L."/>
            <person name="Brown W.C."/>
            <person name="Crabtree J."/>
            <person name="Fadrosh D."/>
            <person name="Feldblum T."/>
            <person name="Forberger H.A."/>
            <person name="Haas B.J."/>
            <person name="Howell J.M."/>
            <person name="Khouri H."/>
            <person name="Koo H."/>
            <person name="Mann D.J."/>
            <person name="Norimine J."/>
            <person name="Paulsen I.T."/>
            <person name="Radune D."/>
            <person name="Ren Q."/>
            <person name="Smith R.K. Jr."/>
            <person name="Suarez C.E."/>
            <person name="White O."/>
            <person name="Wortman J.R."/>
            <person name="Knowles D.P. Jr."/>
            <person name="McElwain T.F."/>
            <person name="Nene V.M."/>
        </authorList>
    </citation>
    <scope>NUCLEOTIDE SEQUENCE [LARGE SCALE GENOMIC DNA]</scope>
    <source>
        <strain evidence="3">T2Bo</strain>
    </source>
</reference>
<dbReference type="EMBL" id="AAXT01000003">
    <property type="protein sequence ID" value="EDO06512.1"/>
    <property type="molecule type" value="Genomic_DNA"/>
</dbReference>
<evidence type="ECO:0000259" key="2">
    <source>
        <dbReference type="Pfam" id="PF02263"/>
    </source>
</evidence>
<dbReference type="eggNOG" id="KOG2037">
    <property type="taxonomic scope" value="Eukaryota"/>
</dbReference>
<dbReference type="VEuPathDB" id="PiroplasmaDB:BBOV_II005610"/>
<organism evidence="3 4">
    <name type="scientific">Babesia bovis</name>
    <dbReference type="NCBI Taxonomy" id="5865"/>
    <lineage>
        <taxon>Eukaryota</taxon>
        <taxon>Sar</taxon>
        <taxon>Alveolata</taxon>
        <taxon>Apicomplexa</taxon>
        <taxon>Aconoidasida</taxon>
        <taxon>Piroplasmida</taxon>
        <taxon>Babesiidae</taxon>
        <taxon>Babesia</taxon>
    </lineage>
</organism>
<dbReference type="GO" id="GO:0005525">
    <property type="term" value="F:GTP binding"/>
    <property type="evidence" value="ECO:0007669"/>
    <property type="project" value="InterPro"/>
</dbReference>
<dbReference type="Gene3D" id="3.40.50.300">
    <property type="entry name" value="P-loop containing nucleotide triphosphate hydrolases"/>
    <property type="match status" value="1"/>
</dbReference>
<evidence type="ECO:0000256" key="1">
    <source>
        <dbReference type="SAM" id="Phobius"/>
    </source>
</evidence>
<dbReference type="InParanoid" id="A7AUA1"/>
<dbReference type="Pfam" id="PF02263">
    <property type="entry name" value="GBP"/>
    <property type="match status" value="1"/>
</dbReference>
<dbReference type="AlphaFoldDB" id="A7AUA1"/>
<gene>
    <name evidence="3" type="ORF">BBOV_II005610</name>
</gene>
<evidence type="ECO:0000313" key="4">
    <source>
        <dbReference type="Proteomes" id="UP000002173"/>
    </source>
</evidence>
<dbReference type="GeneID" id="5478313"/>
<protein>
    <recommendedName>
        <fullName evidence="2">Guanylate-binding protein N-terminal domain-containing protein</fullName>
    </recommendedName>
</protein>
<accession>A7AUA1</accession>
<feature type="domain" description="Guanylate-binding protein N-terminal" evidence="2">
    <location>
        <begin position="97"/>
        <end position="166"/>
    </location>
</feature>
<reference evidence="4" key="2">
    <citation type="journal article" date="2020" name="Data Brief">
        <title>Transcriptome dataset of Babesia bovis life stages within vertebrate and invertebrate hosts.</title>
        <authorList>
            <person name="Ueti M.W."/>
            <person name="Johnson W.C."/>
            <person name="Kappmeyer L.S."/>
            <person name="Herndon D.R."/>
            <person name="Mousel M.R."/>
            <person name="Reif K.E."/>
            <person name="Taus N.S."/>
            <person name="Ifeonu O.O."/>
            <person name="Silva J.C."/>
            <person name="Suarez C.E."/>
            <person name="Brayton K.A."/>
        </authorList>
    </citation>
    <scope>NUCLEOTIDE SEQUENCE [LARGE SCALE GENOMIC DNA]</scope>
</reference>
<feature type="transmembrane region" description="Helical" evidence="1">
    <location>
        <begin position="1083"/>
        <end position="1102"/>
    </location>
</feature>
<dbReference type="PANTHER" id="PTHR10751">
    <property type="entry name" value="GUANYLATE BINDING PROTEIN"/>
    <property type="match status" value="1"/>
</dbReference>
<dbReference type="STRING" id="5865.A7AUA1"/>
<dbReference type="InterPro" id="IPR015894">
    <property type="entry name" value="Guanylate-bd_N"/>
</dbReference>
<keyword evidence="1" id="KW-1133">Transmembrane helix</keyword>
<keyword evidence="1" id="KW-0472">Membrane</keyword>
<keyword evidence="4" id="KW-1185">Reference proteome</keyword>
<feature type="transmembrane region" description="Helical" evidence="1">
    <location>
        <begin position="16"/>
        <end position="34"/>
    </location>
</feature>
<name>A7AUA1_BABBO</name>
<dbReference type="InterPro" id="IPR027417">
    <property type="entry name" value="P-loop_NTPase"/>
</dbReference>
<dbReference type="SUPFAM" id="SSF52540">
    <property type="entry name" value="P-loop containing nucleoside triphosphate hydrolases"/>
    <property type="match status" value="1"/>
</dbReference>
<evidence type="ECO:0000313" key="3">
    <source>
        <dbReference type="EMBL" id="EDO06512.1"/>
    </source>
</evidence>
<feature type="transmembrane region" description="Helical" evidence="1">
    <location>
        <begin position="1013"/>
        <end position="1031"/>
    </location>
</feature>
<dbReference type="OMA" id="FQEFYYL"/>
<dbReference type="KEGG" id="bbo:BBOV_II005610"/>
<keyword evidence="1" id="KW-0812">Transmembrane</keyword>
<feature type="transmembrane region" description="Helical" evidence="1">
    <location>
        <begin position="1058"/>
        <end position="1077"/>
    </location>
</feature>
<proteinExistence type="predicted"/>
<sequence>MVVVIAKSPSCRFGRVHTLIKALLFLITFFCVTFKHTESLVSTISTKGFASFDEVHADVNPQNDANELAEYCIAGARSSGQPVQLVRPLTNRLGIELVPEGLQLLASLQKPIAVVSAVGNIKTGKSSLLNVLNENTFCANGEHINGFATNDRVEPLTRGIWIWSAPVEVDCSLVQQLSDKKYSQTGVFDHLVVKITSLFEGQLKASLVDKVNINASDCLYKKINVVFMDIEGFNATDGFQKYDEALFTIAAALSTELIYLNHRIIDAADIIQLQRMLQSASHTLVNMYKSLSNVPSVKMQLGKDGKGYSGIDIVKQGEKATEIFTEEPNTNANQISDAESLNFSDMLLELQKSANLTLAVQGFDFKLNYTALDYVNSVVNQKRYDISYGDQKSFYDYLEQTRTSFVKLIQQDGNADPDQVVADILTKLTSKYKYSIPHLFGSVDALLTSRPCAYYGGCKKGDLHKEYLDSIKNYKMRLYKRSVSCPKKRISTVQQSLTLMTGEDLGHVLAHLIKILNYSMQHDVEISGEDSKITRARLVVHDLVELYSADLLGFINKTPIPLEKEFEIFNGVISPKYSHLLAINLQYDLNPMMYQQLKGDYDKRVHGIYSHLLQQLHRITMDYCSSKVAHVRNVIRMRIEGFKLPVLPKVIEEFESSKQKLLEIYTSAIDEAGIKYSDSEACKQVYIDMNEFINSQIDDLKTENDNEINMKFQEAARHAIGCFIADADRNDLDKYKVTYEKYESSLQSWIKTVDDVFKSEIGDFSSIKRFNDPTVAFLQQQMALLVKESRDHWNDVCKDSIEHITQKFKRTFDGKLQKLLPVRPAPTQLMSLGVEYIRYMGLKEINGLYCGSHKTAKKLHEKFNQMIDAMKQRVLEENDESILKHFHKEFKLMQEEAMERVNNVYHYYQLESHLYWYVRKHIFPQSKSLIQLLRPEKALDEMKKIMDMNIVNSVTDEKIHQQMKNIMLKDSSKALHALKLDSDMLLTAVVGNWLKTQLYPNIRDKLMIRLPKMTTFFAMIVCIICTMLLFKAKNIRTFYYLCFCNAAALLYILGMRNFLLVIGTALQWIAAIVINIMKYIGTAWFIAITGIIMSVSFIWKYYRRRSEESRRSRRTKYLLLKRSR</sequence>
<dbReference type="Proteomes" id="UP000002173">
    <property type="component" value="Unassembled WGS sequence"/>
</dbReference>
<dbReference type="RefSeq" id="XP_001610080.1">
    <property type="nucleotide sequence ID" value="XM_001610030.1"/>
</dbReference>
<dbReference type="GO" id="GO:0003924">
    <property type="term" value="F:GTPase activity"/>
    <property type="evidence" value="ECO:0007669"/>
    <property type="project" value="InterPro"/>
</dbReference>
<reference evidence="4" key="3">
    <citation type="journal article" date="2021" name="Int. J. Parasitol.">
        <title>Comparative analysis of gene expression between Babesia bovis blood stages and kinetes allowed by improved genome annotation.</title>
        <authorList>
            <person name="Ueti M.W."/>
            <person name="Johnson W.C."/>
            <person name="Kappmeyer L.S."/>
            <person name="Herndon D.R."/>
            <person name="Mousel M.R."/>
            <person name="Reif K.E."/>
            <person name="Taus N.S."/>
            <person name="Ifeonu O.O."/>
            <person name="Silva J.C."/>
            <person name="Suarez C.E."/>
            <person name="Brayton K.A."/>
        </authorList>
    </citation>
    <scope>NUCLEOTIDE SEQUENCE [LARGE SCALE GENOMIC DNA]</scope>
</reference>